<accession>A0A1V6SQJ9</accession>
<evidence type="ECO:0000313" key="2">
    <source>
        <dbReference type="Proteomes" id="UP000191285"/>
    </source>
</evidence>
<evidence type="ECO:0000313" key="1">
    <source>
        <dbReference type="EMBL" id="OQE16148.1"/>
    </source>
</evidence>
<dbReference type="OrthoDB" id="5211809at2759"/>
<comment type="caution">
    <text evidence="1">The sequence shown here is derived from an EMBL/GenBank/DDBJ whole genome shotgun (WGS) entry which is preliminary data.</text>
</comment>
<dbReference type="AlphaFoldDB" id="A0A1V6SQJ9"/>
<dbReference type="Proteomes" id="UP000191285">
    <property type="component" value="Unassembled WGS sequence"/>
</dbReference>
<reference evidence="2" key="1">
    <citation type="journal article" date="2017" name="Nat. Microbiol.">
        <title>Global analysis of biosynthetic gene clusters reveals vast potential of secondary metabolite production in Penicillium species.</title>
        <authorList>
            <person name="Nielsen J.C."/>
            <person name="Grijseels S."/>
            <person name="Prigent S."/>
            <person name="Ji B."/>
            <person name="Dainat J."/>
            <person name="Nielsen K.F."/>
            <person name="Frisvad J.C."/>
            <person name="Workman M."/>
            <person name="Nielsen J."/>
        </authorList>
    </citation>
    <scope>NUCLEOTIDE SEQUENCE [LARGE SCALE GENOMIC DNA]</scope>
    <source>
        <strain evidence="2">IBT 24891</strain>
    </source>
</reference>
<dbReference type="EMBL" id="MLKD01000025">
    <property type="protein sequence ID" value="OQE16148.1"/>
    <property type="molecule type" value="Genomic_DNA"/>
</dbReference>
<organism evidence="1 2">
    <name type="scientific">Penicillium steckii</name>
    <dbReference type="NCBI Taxonomy" id="303698"/>
    <lineage>
        <taxon>Eukaryota</taxon>
        <taxon>Fungi</taxon>
        <taxon>Dikarya</taxon>
        <taxon>Ascomycota</taxon>
        <taxon>Pezizomycotina</taxon>
        <taxon>Eurotiomycetes</taxon>
        <taxon>Eurotiomycetidae</taxon>
        <taxon>Eurotiales</taxon>
        <taxon>Aspergillaceae</taxon>
        <taxon>Penicillium</taxon>
    </lineage>
</organism>
<keyword evidence="2" id="KW-1185">Reference proteome</keyword>
<protein>
    <submittedName>
        <fullName evidence="1">Uncharacterized protein</fullName>
    </submittedName>
</protein>
<sequence length="125" mass="13662">MSSIISVIALDRTILVYFNDMTKAKGIAIDDAFSTGMNGVRLFLSDASFYNFSITQVAADINITALLGELDISNDDAQSIDIYAAFYSALSTNIFLTICGFTAYVPTLQFDLHSKNTHLSTNLLQ</sequence>
<proteinExistence type="predicted"/>
<gene>
    <name evidence="1" type="ORF">PENSTE_c025G02877</name>
</gene>
<name>A0A1V6SQJ9_9EURO</name>